<feature type="transmembrane region" description="Helical" evidence="1">
    <location>
        <begin position="204"/>
        <end position="221"/>
    </location>
</feature>
<evidence type="ECO:0008006" key="4">
    <source>
        <dbReference type="Google" id="ProtNLM"/>
    </source>
</evidence>
<protein>
    <recommendedName>
        <fullName evidence="4">Glycosyltransferase RgtA/B/C/D-like domain-containing protein</fullName>
    </recommendedName>
</protein>
<sequence length="430" mass="48079">MIAFLIHIPFLFLLSWLLYRRSVGQPLLPFFWWGLPAKFLAGIGIGCLYLYYYPYQGDTFAYFEDAVRLASFARQNPWKYVNALFFSESGAESFLSTLPLWEQPRAFFMVKLVSILCLFTLSNYWLCGLYLSLFCFYALWKLANLLANLFPASRISAAIAFLLLPSVVFWSAGLTKESIAVACIACIVSQFIQYKFAAALPGKLPSLLSWLLFPIYVLLLWKLKYYYLAALLPAMLAYLLTDFLAKHGLRDKSIGLKAGTLVCIFAAILLVASFLHPGLHLSQFLDSLVTNHDLTVQVSAPESIIYFHGLKATPGSVAEHLPKALFSGLYRPLAWEANSLFQLYIGLENAGLLILSLVVIIYRIKHFTTLSPTFSLLAVAAFLYSVLLAALLALSSPNFGALSRYKVAFMPFFAYLLLSAVLAGKTGRRT</sequence>
<keyword evidence="1" id="KW-0472">Membrane</keyword>
<dbReference type="EMBL" id="JAUKPO010000015">
    <property type="protein sequence ID" value="MDO1448999.1"/>
    <property type="molecule type" value="Genomic_DNA"/>
</dbReference>
<feature type="transmembrane region" description="Helical" evidence="1">
    <location>
        <begin position="113"/>
        <end position="140"/>
    </location>
</feature>
<evidence type="ECO:0000313" key="2">
    <source>
        <dbReference type="EMBL" id="MDO1448999.1"/>
    </source>
</evidence>
<feature type="transmembrane region" description="Helical" evidence="1">
    <location>
        <begin position="254"/>
        <end position="275"/>
    </location>
</feature>
<reference evidence="2" key="1">
    <citation type="submission" date="2023-07" db="EMBL/GenBank/DDBJ databases">
        <title>The genome sequence of Rhodocytophaga aerolata KACC 12507.</title>
        <authorList>
            <person name="Zhang X."/>
        </authorList>
    </citation>
    <scope>NUCLEOTIDE SEQUENCE</scope>
    <source>
        <strain evidence="2">KACC 12507</strain>
    </source>
</reference>
<gene>
    <name evidence="2" type="ORF">Q0590_22160</name>
</gene>
<name>A0ABT8RAH7_9BACT</name>
<proteinExistence type="predicted"/>
<feature type="transmembrane region" description="Helical" evidence="1">
    <location>
        <begin position="341"/>
        <end position="362"/>
    </location>
</feature>
<feature type="transmembrane region" description="Helical" evidence="1">
    <location>
        <begin position="152"/>
        <end position="172"/>
    </location>
</feature>
<evidence type="ECO:0000256" key="1">
    <source>
        <dbReference type="SAM" id="Phobius"/>
    </source>
</evidence>
<organism evidence="2 3">
    <name type="scientific">Rhodocytophaga aerolata</name>
    <dbReference type="NCBI Taxonomy" id="455078"/>
    <lineage>
        <taxon>Bacteria</taxon>
        <taxon>Pseudomonadati</taxon>
        <taxon>Bacteroidota</taxon>
        <taxon>Cytophagia</taxon>
        <taxon>Cytophagales</taxon>
        <taxon>Rhodocytophagaceae</taxon>
        <taxon>Rhodocytophaga</taxon>
    </lineage>
</organism>
<dbReference type="RefSeq" id="WP_302039800.1">
    <property type="nucleotide sequence ID" value="NZ_JAUKPO010000015.1"/>
</dbReference>
<dbReference type="Proteomes" id="UP001168528">
    <property type="component" value="Unassembled WGS sequence"/>
</dbReference>
<accession>A0ABT8RAH7</accession>
<keyword evidence="3" id="KW-1185">Reference proteome</keyword>
<keyword evidence="1" id="KW-0812">Transmembrane</keyword>
<feature type="transmembrane region" description="Helical" evidence="1">
    <location>
        <begin position="178"/>
        <end position="197"/>
    </location>
</feature>
<feature type="transmembrane region" description="Helical" evidence="1">
    <location>
        <begin position="30"/>
        <end position="52"/>
    </location>
</feature>
<keyword evidence="1" id="KW-1133">Transmembrane helix</keyword>
<comment type="caution">
    <text evidence="2">The sequence shown here is derived from an EMBL/GenBank/DDBJ whole genome shotgun (WGS) entry which is preliminary data.</text>
</comment>
<feature type="transmembrane region" description="Helical" evidence="1">
    <location>
        <begin position="407"/>
        <end position="424"/>
    </location>
</feature>
<evidence type="ECO:0000313" key="3">
    <source>
        <dbReference type="Proteomes" id="UP001168528"/>
    </source>
</evidence>
<feature type="transmembrane region" description="Helical" evidence="1">
    <location>
        <begin position="374"/>
        <end position="395"/>
    </location>
</feature>